<accession>A0ABQ9CMX7</accession>
<keyword evidence="2" id="KW-1185">Reference proteome</keyword>
<evidence type="ECO:0000313" key="2">
    <source>
        <dbReference type="Proteomes" id="UP001145742"/>
    </source>
</evidence>
<organism evidence="1 2">
    <name type="scientific">Willisornis vidua</name>
    <name type="common">Xingu scale-backed antbird</name>
    <dbReference type="NCBI Taxonomy" id="1566151"/>
    <lineage>
        <taxon>Eukaryota</taxon>
        <taxon>Metazoa</taxon>
        <taxon>Chordata</taxon>
        <taxon>Craniata</taxon>
        <taxon>Vertebrata</taxon>
        <taxon>Euteleostomi</taxon>
        <taxon>Archelosauria</taxon>
        <taxon>Archosauria</taxon>
        <taxon>Dinosauria</taxon>
        <taxon>Saurischia</taxon>
        <taxon>Theropoda</taxon>
        <taxon>Coelurosauria</taxon>
        <taxon>Aves</taxon>
        <taxon>Neognathae</taxon>
        <taxon>Neoaves</taxon>
        <taxon>Telluraves</taxon>
        <taxon>Australaves</taxon>
        <taxon>Passeriformes</taxon>
        <taxon>Thamnophilidae</taxon>
        <taxon>Willisornis</taxon>
    </lineage>
</organism>
<evidence type="ECO:0000313" key="1">
    <source>
        <dbReference type="EMBL" id="KAJ7405781.1"/>
    </source>
</evidence>
<name>A0ABQ9CMX7_9PASS</name>
<reference evidence="1" key="1">
    <citation type="submission" date="2019-10" db="EMBL/GenBank/DDBJ databases">
        <authorList>
            <person name="Soares A.E.R."/>
            <person name="Aleixo A."/>
            <person name="Schneider P."/>
            <person name="Miyaki C.Y."/>
            <person name="Schneider M.P."/>
            <person name="Mello C."/>
            <person name="Vasconcelos A.T.R."/>
        </authorList>
    </citation>
    <scope>NUCLEOTIDE SEQUENCE</scope>
    <source>
        <tissue evidence="1">Muscle</tissue>
    </source>
</reference>
<protein>
    <submittedName>
        <fullName evidence="1">Uncharacterized protein</fullName>
    </submittedName>
</protein>
<sequence length="111" mass="12360">MPEEQEKMHKGLFCTGRKALGTLIECYHESRLSPCIASNIDALSPLRPTYLGLRELAEFCGMPGPLDGFIQIEEKEEINLEYFCGVLQSGSSESANDIFNHTDVFCVPDDT</sequence>
<comment type="caution">
    <text evidence="1">The sequence shown here is derived from an EMBL/GenBank/DDBJ whole genome shotgun (WGS) entry which is preliminary data.</text>
</comment>
<dbReference type="Proteomes" id="UP001145742">
    <property type="component" value="Unassembled WGS sequence"/>
</dbReference>
<gene>
    <name evidence="1" type="ORF">WISP_137523</name>
</gene>
<proteinExistence type="predicted"/>
<dbReference type="EMBL" id="WHWB01034692">
    <property type="protein sequence ID" value="KAJ7405781.1"/>
    <property type="molecule type" value="Genomic_DNA"/>
</dbReference>